<dbReference type="PANTHER" id="PTHR37542">
    <property type="entry name" value="HELO DOMAIN-CONTAINING PROTEIN-RELATED"/>
    <property type="match status" value="1"/>
</dbReference>
<reference evidence="2 3" key="1">
    <citation type="submission" date="2016-10" db="EMBL/GenBank/DDBJ databases">
        <authorList>
            <person name="Varghese N."/>
        </authorList>
    </citation>
    <scope>NUCLEOTIDE SEQUENCE [LARGE SCALE GENOMIC DNA]</scope>
</reference>
<gene>
    <name evidence="2" type="ORF">ZT1A5_G24</name>
</gene>
<dbReference type="GO" id="GO:0005524">
    <property type="term" value="F:ATP binding"/>
    <property type="evidence" value="ECO:0007669"/>
    <property type="project" value="InterPro"/>
</dbReference>
<dbReference type="Proteomes" id="UP000215453">
    <property type="component" value="Chromosome 1"/>
</dbReference>
<accession>A0A1Y6L4U4</accession>
<organism evidence="2 3">
    <name type="scientific">Zymoseptoria tritici ST99CH_1A5</name>
    <dbReference type="NCBI Taxonomy" id="1276529"/>
    <lineage>
        <taxon>Eukaryota</taxon>
        <taxon>Fungi</taxon>
        <taxon>Dikarya</taxon>
        <taxon>Ascomycota</taxon>
        <taxon>Pezizomycotina</taxon>
        <taxon>Dothideomycetes</taxon>
        <taxon>Dothideomycetidae</taxon>
        <taxon>Mycosphaerellales</taxon>
        <taxon>Mycosphaerellaceae</taxon>
        <taxon>Zymoseptoria</taxon>
    </lineage>
</organism>
<proteinExistence type="predicted"/>
<dbReference type="InterPro" id="IPR000719">
    <property type="entry name" value="Prot_kinase_dom"/>
</dbReference>
<dbReference type="Gene3D" id="1.10.510.10">
    <property type="entry name" value="Transferase(Phosphotransferase) domain 1"/>
    <property type="match status" value="1"/>
</dbReference>
<dbReference type="InterPro" id="IPR011009">
    <property type="entry name" value="Kinase-like_dom_sf"/>
</dbReference>
<dbReference type="SUPFAM" id="SSF56112">
    <property type="entry name" value="Protein kinase-like (PK-like)"/>
    <property type="match status" value="1"/>
</dbReference>
<evidence type="ECO:0000313" key="3">
    <source>
        <dbReference type="Proteomes" id="UP000215453"/>
    </source>
</evidence>
<dbReference type="AlphaFoldDB" id="A0A1Y6L4U4"/>
<name>A0A1Y6L4U4_ZYMTR</name>
<feature type="domain" description="Protein kinase" evidence="1">
    <location>
        <begin position="113"/>
        <end position="440"/>
    </location>
</feature>
<sequence>MEVVGCVSAVVALLSKGNQLIELIVTLRDARSEIAERVTKIQSHWVQTKVQLDFAERAWTGLSEEHQETQLNVLELLHGKVKSANLRVHGLIKKSDRATGTPKEQTRIKRSKYLFVKPFLDSVIKDLTQWQELYNPTWFLIMKIANPIIDTELQRKDLSVTAEVNTSYSYVGIMTQDIRRLASKLKAIDPATFAVLRCRGVVKSRHQGSDRITSFEIVFETPSNHKPRTLRQHLLTRQPHSLTDRIHLAKRLAVAVNYVHTLGFVHKNVRPDNVISFPDPSSSRLPTFYLIGFENMRSEDGYSHFYGSEDWSQNIYRHPQRQGIHPEERYNMRHDIYSLGVCLLEIGLWSSFVSYGEQEVVVGPGEALDLSKVELQRCLPDDIKWHLVGLAKDKLRSVLGDMYTEVVVSCLTCLDGDSDDYGELVDEEDADGVGVGVRFIQKVLLKLNEISV</sequence>
<evidence type="ECO:0000313" key="2">
    <source>
        <dbReference type="EMBL" id="SMY18589.1"/>
    </source>
</evidence>
<evidence type="ECO:0000259" key="1">
    <source>
        <dbReference type="PROSITE" id="PS50011"/>
    </source>
</evidence>
<dbReference type="PANTHER" id="PTHR37542:SF1">
    <property type="entry name" value="PRION-INHIBITION AND PROPAGATION HELO DOMAIN-CONTAINING PROTEIN"/>
    <property type="match status" value="1"/>
</dbReference>
<dbReference type="EMBL" id="LT882676">
    <property type="protein sequence ID" value="SMY18589.1"/>
    <property type="molecule type" value="Genomic_DNA"/>
</dbReference>
<dbReference type="GO" id="GO:0004672">
    <property type="term" value="F:protein kinase activity"/>
    <property type="evidence" value="ECO:0007669"/>
    <property type="project" value="InterPro"/>
</dbReference>
<protein>
    <recommendedName>
        <fullName evidence="1">Protein kinase domain-containing protein</fullName>
    </recommendedName>
</protein>
<dbReference type="PROSITE" id="PS50011">
    <property type="entry name" value="PROTEIN_KINASE_DOM"/>
    <property type="match status" value="1"/>
</dbReference>